<dbReference type="Proteomes" id="UP001595912">
    <property type="component" value="Unassembled WGS sequence"/>
</dbReference>
<evidence type="ECO:0000313" key="2">
    <source>
        <dbReference type="Proteomes" id="UP001595912"/>
    </source>
</evidence>
<organism evidence="1 2">
    <name type="scientific">Dactylosporangium cerinum</name>
    <dbReference type="NCBI Taxonomy" id="1434730"/>
    <lineage>
        <taxon>Bacteria</taxon>
        <taxon>Bacillati</taxon>
        <taxon>Actinomycetota</taxon>
        <taxon>Actinomycetes</taxon>
        <taxon>Micromonosporales</taxon>
        <taxon>Micromonosporaceae</taxon>
        <taxon>Dactylosporangium</taxon>
    </lineage>
</organism>
<sequence length="177" mass="19366">MEALDVLAAFGSTGRVGLLHPGARLREVAAAYGMPWDIGRIDKHHRWPHLYSYGDVEFVVCRCRIISSVTIQTWRGTVELPSQAQPGEVTTLPARLTFAQVADSLAAADCQWEQLKPIEGQCGLRTLPQRVDFTFVTDDGPDPVLHAAGTWAHEHDCMPAAAVDAAFADDFPLEQAD</sequence>
<proteinExistence type="predicted"/>
<protein>
    <submittedName>
        <fullName evidence="1">Uncharacterized protein</fullName>
    </submittedName>
</protein>
<reference evidence="2" key="1">
    <citation type="journal article" date="2019" name="Int. J. Syst. Evol. Microbiol.">
        <title>The Global Catalogue of Microorganisms (GCM) 10K type strain sequencing project: providing services to taxonomists for standard genome sequencing and annotation.</title>
        <authorList>
            <consortium name="The Broad Institute Genomics Platform"/>
            <consortium name="The Broad Institute Genome Sequencing Center for Infectious Disease"/>
            <person name="Wu L."/>
            <person name="Ma J."/>
        </authorList>
    </citation>
    <scope>NUCLEOTIDE SEQUENCE [LARGE SCALE GENOMIC DNA]</scope>
    <source>
        <strain evidence="2">CGMCC 4.7152</strain>
    </source>
</reference>
<name>A0ABV9VQC5_9ACTN</name>
<accession>A0ABV9VQC5</accession>
<keyword evidence="2" id="KW-1185">Reference proteome</keyword>
<comment type="caution">
    <text evidence="1">The sequence shown here is derived from an EMBL/GenBank/DDBJ whole genome shotgun (WGS) entry which is preliminary data.</text>
</comment>
<dbReference type="EMBL" id="JBHSIU010000004">
    <property type="protein sequence ID" value="MFC4996806.1"/>
    <property type="molecule type" value="Genomic_DNA"/>
</dbReference>
<gene>
    <name evidence="1" type="ORF">ACFPIJ_03075</name>
</gene>
<evidence type="ECO:0000313" key="1">
    <source>
        <dbReference type="EMBL" id="MFC4996806.1"/>
    </source>
</evidence>